<name>A0A4P7C2Z5_9GAMM</name>
<accession>A0A4P7C2Z5</accession>
<protein>
    <submittedName>
        <fullName evidence="1">Uncharacterized protein</fullName>
    </submittedName>
</protein>
<dbReference type="KEGG" id="nwr:E3U44_16380"/>
<proteinExistence type="predicted"/>
<sequence>MVKEIQVRAVRKNRPGFYRTRHIVNPSLEARRHLATLGFPAWRVFIGLRGPTGSTVPAPPCRRRSVTLTSSPTGIHLNGKRYNGSNAW</sequence>
<keyword evidence="2" id="KW-1185">Reference proteome</keyword>
<reference evidence="1 2" key="1">
    <citation type="submission" date="2019-03" db="EMBL/GenBank/DDBJ databases">
        <title>The genome sequence of Nitrosococcus wardiae strain D1FHST reveals the archetypal metabolic capacity of ammonia-oxidizing Gammaproteobacteria.</title>
        <authorList>
            <person name="Wang L."/>
            <person name="Lim C.K."/>
            <person name="Hanson T.E."/>
            <person name="Dang H."/>
            <person name="Klotz M.G."/>
        </authorList>
    </citation>
    <scope>NUCLEOTIDE SEQUENCE [LARGE SCALE GENOMIC DNA]</scope>
    <source>
        <strain evidence="1 2">D1FHS</strain>
    </source>
</reference>
<dbReference type="AlphaFoldDB" id="A0A4P7C2Z5"/>
<dbReference type="RefSeq" id="WP_134359169.1">
    <property type="nucleotide sequence ID" value="NZ_CP038033.1"/>
</dbReference>
<evidence type="ECO:0000313" key="1">
    <source>
        <dbReference type="EMBL" id="QBQ55914.1"/>
    </source>
</evidence>
<dbReference type="EMBL" id="CP038033">
    <property type="protein sequence ID" value="QBQ55914.1"/>
    <property type="molecule type" value="Genomic_DNA"/>
</dbReference>
<gene>
    <name evidence="1" type="ORF">E3U44_16380</name>
</gene>
<evidence type="ECO:0000313" key="2">
    <source>
        <dbReference type="Proteomes" id="UP000294325"/>
    </source>
</evidence>
<organism evidence="1 2">
    <name type="scientific">Nitrosococcus wardiae</name>
    <dbReference type="NCBI Taxonomy" id="1814290"/>
    <lineage>
        <taxon>Bacteria</taxon>
        <taxon>Pseudomonadati</taxon>
        <taxon>Pseudomonadota</taxon>
        <taxon>Gammaproteobacteria</taxon>
        <taxon>Chromatiales</taxon>
        <taxon>Chromatiaceae</taxon>
        <taxon>Nitrosococcus</taxon>
    </lineage>
</organism>
<dbReference type="Proteomes" id="UP000294325">
    <property type="component" value="Chromosome"/>
</dbReference>